<dbReference type="PANTHER" id="PTHR43800:SF1">
    <property type="entry name" value="PEPTIDYL-LYSINE N-ACETYLTRANSFERASE YJAB"/>
    <property type="match status" value="1"/>
</dbReference>
<evidence type="ECO:0000313" key="5">
    <source>
        <dbReference type="Proteomes" id="UP001429564"/>
    </source>
</evidence>
<dbReference type="Gene3D" id="3.40.630.30">
    <property type="match status" value="1"/>
</dbReference>
<reference evidence="4 5" key="1">
    <citation type="submission" date="2018-05" db="EMBL/GenBank/DDBJ databases">
        <authorList>
            <person name="Zhang Y.-J."/>
        </authorList>
    </citation>
    <scope>NUCLEOTIDE SEQUENCE [LARGE SCALE GENOMIC DNA]</scope>
    <source>
        <strain evidence="4 5">CY04</strain>
    </source>
</reference>
<keyword evidence="5" id="KW-1185">Reference proteome</keyword>
<dbReference type="EMBL" id="QHLQ01000022">
    <property type="protein sequence ID" value="NIZ62838.1"/>
    <property type="molecule type" value="Genomic_DNA"/>
</dbReference>
<dbReference type="Pfam" id="PF13508">
    <property type="entry name" value="Acetyltransf_7"/>
    <property type="match status" value="1"/>
</dbReference>
<keyword evidence="2" id="KW-0012">Acyltransferase</keyword>
<dbReference type="InterPro" id="IPR000182">
    <property type="entry name" value="GNAT_dom"/>
</dbReference>
<dbReference type="SUPFAM" id="SSF55729">
    <property type="entry name" value="Acyl-CoA N-acyltransferases (Nat)"/>
    <property type="match status" value="1"/>
</dbReference>
<dbReference type="CDD" id="cd04301">
    <property type="entry name" value="NAT_SF"/>
    <property type="match status" value="1"/>
</dbReference>
<feature type="domain" description="N-acetyltransferase" evidence="3">
    <location>
        <begin position="1"/>
        <end position="140"/>
    </location>
</feature>
<accession>A0ABX0WC75</accession>
<evidence type="ECO:0000256" key="2">
    <source>
        <dbReference type="ARBA" id="ARBA00023315"/>
    </source>
</evidence>
<gene>
    <name evidence="4" type="ORF">DL239_17855</name>
</gene>
<evidence type="ECO:0000259" key="3">
    <source>
        <dbReference type="PROSITE" id="PS51186"/>
    </source>
</evidence>
<keyword evidence="1" id="KW-0808">Transferase</keyword>
<proteinExistence type="predicted"/>
<dbReference type="InterPro" id="IPR016181">
    <property type="entry name" value="Acyl_CoA_acyltransferase"/>
</dbReference>
<dbReference type="Proteomes" id="UP001429564">
    <property type="component" value="Unassembled WGS sequence"/>
</dbReference>
<evidence type="ECO:0000256" key="1">
    <source>
        <dbReference type="ARBA" id="ARBA00022679"/>
    </source>
</evidence>
<protein>
    <submittedName>
        <fullName evidence="4">GNAT family N-acetyltransferase</fullName>
    </submittedName>
</protein>
<evidence type="ECO:0000313" key="4">
    <source>
        <dbReference type="EMBL" id="NIZ62838.1"/>
    </source>
</evidence>
<dbReference type="PROSITE" id="PS51186">
    <property type="entry name" value="GNAT"/>
    <property type="match status" value="1"/>
</dbReference>
<name>A0ABX0WC75_9RHOB</name>
<organism evidence="4 5">
    <name type="scientific">Parasedimentitalea denitrificans</name>
    <dbReference type="NCBI Taxonomy" id="2211118"/>
    <lineage>
        <taxon>Bacteria</taxon>
        <taxon>Pseudomonadati</taxon>
        <taxon>Pseudomonadota</taxon>
        <taxon>Alphaproteobacteria</taxon>
        <taxon>Rhodobacterales</taxon>
        <taxon>Paracoccaceae</taxon>
        <taxon>Parasedimentitalea</taxon>
    </lineage>
</organism>
<dbReference type="PANTHER" id="PTHR43800">
    <property type="entry name" value="PEPTIDYL-LYSINE N-ACETYLTRANSFERASE YJAB"/>
    <property type="match status" value="1"/>
</dbReference>
<sequence>MIRPYHSNDKSAVLSIWRESSSQAHPFLTSDQLDQAAAMIRDHFLDMAETHIAEQNGQPIGFISLIENQVGGLFLRPSHQGKRIGKALMDKAVEIKGNLCLEVFTDNQIGRNFYKSYGFIEGAEKVDPFFGHKVLELSFTPS</sequence>
<comment type="caution">
    <text evidence="4">The sequence shown here is derived from an EMBL/GenBank/DDBJ whole genome shotgun (WGS) entry which is preliminary data.</text>
</comment>
<dbReference type="RefSeq" id="WP_167685452.1">
    <property type="nucleotide sequence ID" value="NZ_QHLQ01000022.1"/>
</dbReference>